<dbReference type="PANTHER" id="PTHR43047">
    <property type="entry name" value="TWO-COMPONENT HISTIDINE PROTEIN KINASE"/>
    <property type="match status" value="1"/>
</dbReference>
<dbReference type="CDD" id="cd00156">
    <property type="entry name" value="REC"/>
    <property type="match status" value="1"/>
</dbReference>
<dbReference type="InterPro" id="IPR003594">
    <property type="entry name" value="HATPase_dom"/>
</dbReference>
<feature type="transmembrane region" description="Helical" evidence="7">
    <location>
        <begin position="140"/>
        <end position="158"/>
    </location>
</feature>
<keyword evidence="4" id="KW-0808">Transferase</keyword>
<comment type="catalytic activity">
    <reaction evidence="1">
        <text>ATP + protein L-histidine = ADP + protein N-phospho-L-histidine.</text>
        <dbReference type="EC" id="2.7.13.3"/>
    </reaction>
</comment>
<keyword evidence="5" id="KW-0418">Kinase</keyword>
<gene>
    <name evidence="10" type="ORF">GCM10011617_04780</name>
</gene>
<evidence type="ECO:0000313" key="11">
    <source>
        <dbReference type="Proteomes" id="UP000634139"/>
    </source>
</evidence>
<feature type="transmembrane region" description="Helical" evidence="7">
    <location>
        <begin position="52"/>
        <end position="72"/>
    </location>
</feature>
<dbReference type="Gene3D" id="1.10.287.130">
    <property type="match status" value="1"/>
</dbReference>
<dbReference type="InterPro" id="IPR036097">
    <property type="entry name" value="HisK_dim/P_sf"/>
</dbReference>
<dbReference type="PROSITE" id="PS50109">
    <property type="entry name" value="HIS_KIN"/>
    <property type="match status" value="1"/>
</dbReference>
<organism evidence="10 11">
    <name type="scientific">Novosphingobium arvoryzae</name>
    <dbReference type="NCBI Taxonomy" id="1256514"/>
    <lineage>
        <taxon>Bacteria</taxon>
        <taxon>Pseudomonadati</taxon>
        <taxon>Pseudomonadota</taxon>
        <taxon>Alphaproteobacteria</taxon>
        <taxon>Sphingomonadales</taxon>
        <taxon>Sphingomonadaceae</taxon>
        <taxon>Novosphingobium</taxon>
    </lineage>
</organism>
<dbReference type="SUPFAM" id="SSF52172">
    <property type="entry name" value="CheY-like"/>
    <property type="match status" value="1"/>
</dbReference>
<feature type="modified residue" description="4-aspartylphosphate" evidence="6">
    <location>
        <position position="509"/>
    </location>
</feature>
<dbReference type="GO" id="GO:0009927">
    <property type="term" value="F:histidine phosphotransfer kinase activity"/>
    <property type="evidence" value="ECO:0007669"/>
    <property type="project" value="TreeGrafter"/>
</dbReference>
<keyword evidence="7" id="KW-0472">Membrane</keyword>
<evidence type="ECO:0000259" key="8">
    <source>
        <dbReference type="PROSITE" id="PS50109"/>
    </source>
</evidence>
<dbReference type="InterPro" id="IPR003661">
    <property type="entry name" value="HisK_dim/P_dom"/>
</dbReference>
<dbReference type="EC" id="2.7.13.3" evidence="2"/>
<dbReference type="Gene3D" id="3.30.565.10">
    <property type="entry name" value="Histidine kinase-like ATPase, C-terminal domain"/>
    <property type="match status" value="1"/>
</dbReference>
<dbReference type="Proteomes" id="UP000634139">
    <property type="component" value="Unassembled WGS sequence"/>
</dbReference>
<keyword evidence="11" id="KW-1185">Reference proteome</keyword>
<dbReference type="PANTHER" id="PTHR43047:SF72">
    <property type="entry name" value="OSMOSENSING HISTIDINE PROTEIN KINASE SLN1"/>
    <property type="match status" value="1"/>
</dbReference>
<feature type="transmembrane region" description="Helical" evidence="7">
    <location>
        <begin position="164"/>
        <end position="186"/>
    </location>
</feature>
<dbReference type="RefSeq" id="WP_189538792.1">
    <property type="nucleotide sequence ID" value="NZ_BMZD01000001.1"/>
</dbReference>
<keyword evidence="7" id="KW-1133">Transmembrane helix</keyword>
<evidence type="ECO:0000256" key="5">
    <source>
        <dbReference type="ARBA" id="ARBA00022777"/>
    </source>
</evidence>
<reference evidence="10" key="1">
    <citation type="journal article" date="2014" name="Int. J. Syst. Evol. Microbiol.">
        <title>Complete genome sequence of Corynebacterium casei LMG S-19264T (=DSM 44701T), isolated from a smear-ripened cheese.</title>
        <authorList>
            <consortium name="US DOE Joint Genome Institute (JGI-PGF)"/>
            <person name="Walter F."/>
            <person name="Albersmeier A."/>
            <person name="Kalinowski J."/>
            <person name="Ruckert C."/>
        </authorList>
    </citation>
    <scope>NUCLEOTIDE SEQUENCE</scope>
    <source>
        <strain evidence="10">KCTC 32422</strain>
    </source>
</reference>
<feature type="transmembrane region" description="Helical" evidence="7">
    <location>
        <begin position="21"/>
        <end position="40"/>
    </location>
</feature>
<sequence length="574" mass="60861">MTAPDAQIHREVRAAESRMEFALSGLLSLLVAGTLAYVHWLFEPLVPTVPLWSWTGFMGGVTAIMLVVPMIVHVRQPDAERIERFWSPLGKVVAVLFDLAVASSVWVLLPYASEPLQLLMVIFYSAAISGQVISTAESIGTVVFGVIAVFGSAALFFFRSETAYSTSLAVFLLAFGALMIGTALVLKQAIRTAITLRLRAESMSADLADALAATHAERDARARFIAAASHDLRQPLQAASLYFRQVLRVTDPDRRAQAAEGVNRGLAEAMVMLESMAEHLRLESGSLRADVEPVALSTVFAALAQELAPAARESGIALRFAPTRRCVLADPALLTRIVRNLVSNAILHSNGRRVRVLVRGTGDRAAIHVLDDGVGLGDTPPEALFLPYSQGPDSRRLGRGSGLGLAIAREMAQLMDGALVADPRWRMGGAFTLTLPLAALAAPAAMPTASAGAELAGQRLLVVDDHSDARDALGQLLHLHGADVRAVESVADVRAVLAQGWVPGALVTDWHLGPQDSGADAVALVRSANPAVRVVVMTGDAAPATARQVGTLDCVLLLKPVDEAALLDALADDQ</sequence>
<name>A0A918R6D1_9SPHN</name>
<evidence type="ECO:0000256" key="3">
    <source>
        <dbReference type="ARBA" id="ARBA00022553"/>
    </source>
</evidence>
<protein>
    <recommendedName>
        <fullName evidence="2">histidine kinase</fullName>
        <ecNumber evidence="2">2.7.13.3</ecNumber>
    </recommendedName>
</protein>
<evidence type="ECO:0000256" key="7">
    <source>
        <dbReference type="SAM" id="Phobius"/>
    </source>
</evidence>
<dbReference type="InterPro" id="IPR001789">
    <property type="entry name" value="Sig_transdc_resp-reg_receiver"/>
</dbReference>
<keyword evidence="3 6" id="KW-0597">Phosphoprotein</keyword>
<proteinExistence type="predicted"/>
<dbReference type="PRINTS" id="PR00344">
    <property type="entry name" value="BCTRLSENSOR"/>
</dbReference>
<dbReference type="AlphaFoldDB" id="A0A918R6D1"/>
<feature type="transmembrane region" description="Helical" evidence="7">
    <location>
        <begin position="92"/>
        <end position="109"/>
    </location>
</feature>
<feature type="domain" description="Histidine kinase" evidence="8">
    <location>
        <begin position="227"/>
        <end position="439"/>
    </location>
</feature>
<dbReference type="Pfam" id="PF00072">
    <property type="entry name" value="Response_reg"/>
    <property type="match status" value="1"/>
</dbReference>
<dbReference type="EMBL" id="BMZD01000001">
    <property type="protein sequence ID" value="GGZ88849.1"/>
    <property type="molecule type" value="Genomic_DNA"/>
</dbReference>
<reference evidence="10" key="2">
    <citation type="submission" date="2020-09" db="EMBL/GenBank/DDBJ databases">
        <authorList>
            <person name="Sun Q."/>
            <person name="Kim S."/>
        </authorList>
    </citation>
    <scope>NUCLEOTIDE SEQUENCE</scope>
    <source>
        <strain evidence="10">KCTC 32422</strain>
    </source>
</reference>
<comment type="caution">
    <text evidence="10">The sequence shown here is derived from an EMBL/GenBank/DDBJ whole genome shotgun (WGS) entry which is preliminary data.</text>
</comment>
<evidence type="ECO:0000256" key="1">
    <source>
        <dbReference type="ARBA" id="ARBA00000085"/>
    </source>
</evidence>
<dbReference type="SMART" id="SM00388">
    <property type="entry name" value="HisKA"/>
    <property type="match status" value="1"/>
</dbReference>
<dbReference type="PROSITE" id="PS50110">
    <property type="entry name" value="RESPONSE_REGULATORY"/>
    <property type="match status" value="1"/>
</dbReference>
<dbReference type="SUPFAM" id="SSF47384">
    <property type="entry name" value="Homodimeric domain of signal transducing histidine kinase"/>
    <property type="match status" value="1"/>
</dbReference>
<dbReference type="Pfam" id="PF02518">
    <property type="entry name" value="HATPase_c"/>
    <property type="match status" value="1"/>
</dbReference>
<evidence type="ECO:0000259" key="9">
    <source>
        <dbReference type="PROSITE" id="PS50110"/>
    </source>
</evidence>
<evidence type="ECO:0000256" key="4">
    <source>
        <dbReference type="ARBA" id="ARBA00022679"/>
    </source>
</evidence>
<evidence type="ECO:0000256" key="6">
    <source>
        <dbReference type="PROSITE-ProRule" id="PRU00169"/>
    </source>
</evidence>
<dbReference type="SMART" id="SM00448">
    <property type="entry name" value="REC"/>
    <property type="match status" value="1"/>
</dbReference>
<dbReference type="InterPro" id="IPR011006">
    <property type="entry name" value="CheY-like_superfamily"/>
</dbReference>
<dbReference type="SUPFAM" id="SSF55874">
    <property type="entry name" value="ATPase domain of HSP90 chaperone/DNA topoisomerase II/histidine kinase"/>
    <property type="match status" value="1"/>
</dbReference>
<dbReference type="GO" id="GO:0005886">
    <property type="term" value="C:plasma membrane"/>
    <property type="evidence" value="ECO:0007669"/>
    <property type="project" value="TreeGrafter"/>
</dbReference>
<evidence type="ECO:0000313" key="10">
    <source>
        <dbReference type="EMBL" id="GGZ88849.1"/>
    </source>
</evidence>
<feature type="domain" description="Response regulatory" evidence="9">
    <location>
        <begin position="459"/>
        <end position="574"/>
    </location>
</feature>
<dbReference type="Gene3D" id="3.40.50.2300">
    <property type="match status" value="1"/>
</dbReference>
<dbReference type="SMART" id="SM00387">
    <property type="entry name" value="HATPase_c"/>
    <property type="match status" value="1"/>
</dbReference>
<accession>A0A918R6D1</accession>
<keyword evidence="7" id="KW-0812">Transmembrane</keyword>
<dbReference type="InterPro" id="IPR005467">
    <property type="entry name" value="His_kinase_dom"/>
</dbReference>
<dbReference type="CDD" id="cd00082">
    <property type="entry name" value="HisKA"/>
    <property type="match status" value="1"/>
</dbReference>
<dbReference type="InterPro" id="IPR036890">
    <property type="entry name" value="HATPase_C_sf"/>
</dbReference>
<evidence type="ECO:0000256" key="2">
    <source>
        <dbReference type="ARBA" id="ARBA00012438"/>
    </source>
</evidence>
<dbReference type="InterPro" id="IPR004358">
    <property type="entry name" value="Sig_transdc_His_kin-like_C"/>
</dbReference>
<dbReference type="GO" id="GO:0000155">
    <property type="term" value="F:phosphorelay sensor kinase activity"/>
    <property type="evidence" value="ECO:0007669"/>
    <property type="project" value="InterPro"/>
</dbReference>